<dbReference type="Proteomes" id="UP000267128">
    <property type="component" value="Unassembled WGS sequence"/>
</dbReference>
<dbReference type="EMBL" id="RJSE01000006">
    <property type="protein sequence ID" value="RNL63628.1"/>
    <property type="molecule type" value="Genomic_DNA"/>
</dbReference>
<protein>
    <submittedName>
        <fullName evidence="1">Uncharacterized protein</fullName>
    </submittedName>
</protein>
<evidence type="ECO:0000313" key="1">
    <source>
        <dbReference type="EMBL" id="RNL63628.1"/>
    </source>
</evidence>
<name>A0A3N0CJJ0_9ACTN</name>
<reference evidence="1 2" key="1">
    <citation type="submission" date="2018-11" db="EMBL/GenBank/DDBJ databases">
        <authorList>
            <person name="Li F."/>
        </authorList>
    </citation>
    <scope>NUCLEOTIDE SEQUENCE [LARGE SCALE GENOMIC DNA]</scope>
    <source>
        <strain evidence="1 2">Gsoil 097</strain>
    </source>
</reference>
<gene>
    <name evidence="1" type="ORF">EFK50_07750</name>
</gene>
<organism evidence="1 2">
    <name type="scientific">Nocardioides marmoriginsengisoli</name>
    <dbReference type="NCBI Taxonomy" id="661483"/>
    <lineage>
        <taxon>Bacteria</taxon>
        <taxon>Bacillati</taxon>
        <taxon>Actinomycetota</taxon>
        <taxon>Actinomycetes</taxon>
        <taxon>Propionibacteriales</taxon>
        <taxon>Nocardioidaceae</taxon>
        <taxon>Nocardioides</taxon>
    </lineage>
</organism>
<comment type="caution">
    <text evidence="1">The sequence shown here is derived from an EMBL/GenBank/DDBJ whole genome shotgun (WGS) entry which is preliminary data.</text>
</comment>
<dbReference type="AlphaFoldDB" id="A0A3N0CJJ0"/>
<accession>A0A3N0CJJ0</accession>
<sequence length="66" mass="7363">MSETEPTRCVHCDARIVQINYALGPQWVHQSSEAAFHDNVSWFCQITVATPNPAPTVLPERREVGA</sequence>
<evidence type="ECO:0000313" key="2">
    <source>
        <dbReference type="Proteomes" id="UP000267128"/>
    </source>
</evidence>
<proteinExistence type="predicted"/>
<keyword evidence="2" id="KW-1185">Reference proteome</keyword>